<dbReference type="Proteomes" id="UP000694555">
    <property type="component" value="Unplaced"/>
</dbReference>
<evidence type="ECO:0000313" key="2">
    <source>
        <dbReference type="Proteomes" id="UP000694555"/>
    </source>
</evidence>
<proteinExistence type="predicted"/>
<protein>
    <submittedName>
        <fullName evidence="1">Uncharacterized protein</fullName>
    </submittedName>
</protein>
<sequence length="69" mass="7853">MWHVIGTVFRTIQVYDALNQIKAGKAQRWCWLCSQSFCVVMRQGYTGEFGVQPRGLGKQQNNLLSCPFG</sequence>
<evidence type="ECO:0000313" key="1">
    <source>
        <dbReference type="Ensembl" id="ENSBJAP00000008644.1"/>
    </source>
</evidence>
<reference evidence="1" key="1">
    <citation type="submission" date="2025-08" db="UniProtKB">
        <authorList>
            <consortium name="Ensembl"/>
        </authorList>
    </citation>
    <scope>IDENTIFICATION</scope>
</reference>
<keyword evidence="2" id="KW-1185">Reference proteome</keyword>
<dbReference type="AlphaFoldDB" id="A0A8C0AXN7"/>
<reference evidence="1" key="2">
    <citation type="submission" date="2025-09" db="UniProtKB">
        <authorList>
            <consortium name="Ensembl"/>
        </authorList>
    </citation>
    <scope>IDENTIFICATION</scope>
</reference>
<dbReference type="Ensembl" id="ENSBJAT00000008896.1">
    <property type="protein sequence ID" value="ENSBJAP00000008644.1"/>
    <property type="gene ID" value="ENSBJAG00000005978.1"/>
</dbReference>
<accession>A0A8C0AXN7</accession>
<organism evidence="1 2">
    <name type="scientific">Buteo japonicus</name>
    <dbReference type="NCBI Taxonomy" id="224669"/>
    <lineage>
        <taxon>Eukaryota</taxon>
        <taxon>Metazoa</taxon>
        <taxon>Chordata</taxon>
        <taxon>Craniata</taxon>
        <taxon>Vertebrata</taxon>
        <taxon>Euteleostomi</taxon>
        <taxon>Archelosauria</taxon>
        <taxon>Archosauria</taxon>
        <taxon>Dinosauria</taxon>
        <taxon>Saurischia</taxon>
        <taxon>Theropoda</taxon>
        <taxon>Coelurosauria</taxon>
        <taxon>Aves</taxon>
        <taxon>Neognathae</taxon>
        <taxon>Neoaves</taxon>
        <taxon>Telluraves</taxon>
        <taxon>Accipitrimorphae</taxon>
        <taxon>Accipitriformes</taxon>
        <taxon>Accipitridae</taxon>
        <taxon>Accipitrinae</taxon>
        <taxon>Buteo</taxon>
    </lineage>
</organism>
<name>A0A8C0AXN7_9AVES</name>